<dbReference type="InterPro" id="IPR016064">
    <property type="entry name" value="NAD/diacylglycerol_kinase_sf"/>
</dbReference>
<protein>
    <submittedName>
        <fullName evidence="2">Transcription regulator</fullName>
    </submittedName>
</protein>
<dbReference type="Gene3D" id="2.60.200.40">
    <property type="match status" value="1"/>
</dbReference>
<dbReference type="EMBL" id="BBMT01000004">
    <property type="protein sequence ID" value="GAL34378.1"/>
    <property type="molecule type" value="Genomic_DNA"/>
</dbReference>
<feature type="domain" description="YegS/DAGK C-terminal" evidence="1">
    <location>
        <begin position="2"/>
        <end position="92"/>
    </location>
</feature>
<name>A0A090T578_9VIBR</name>
<dbReference type="SUPFAM" id="SSF111331">
    <property type="entry name" value="NAD kinase/diacylglycerol kinase-like"/>
    <property type="match status" value="1"/>
</dbReference>
<dbReference type="InterPro" id="IPR045540">
    <property type="entry name" value="YegS/DAGK_C"/>
</dbReference>
<keyword evidence="3" id="KW-1185">Reference proteome</keyword>
<reference evidence="2 3" key="1">
    <citation type="submission" date="2014-09" db="EMBL/GenBank/DDBJ databases">
        <title>Vibrio maritimus JCM 19240. (C210) whole genome shotgun sequence.</title>
        <authorList>
            <person name="Sawabe T."/>
            <person name="Meirelles P."/>
            <person name="Nakanishi M."/>
            <person name="Sayaka M."/>
            <person name="Hattori M."/>
            <person name="Ohkuma M."/>
        </authorList>
    </citation>
    <scope>NUCLEOTIDE SEQUENCE [LARGE SCALE GENOMIC DNA]</scope>
    <source>
        <strain evidence="2 3">JCM 19240</strain>
    </source>
</reference>
<accession>A0A090T578</accession>
<evidence type="ECO:0000313" key="3">
    <source>
        <dbReference type="Proteomes" id="UP000029224"/>
    </source>
</evidence>
<organism evidence="2 3">
    <name type="scientific">Vibrio maritimus</name>
    <dbReference type="NCBI Taxonomy" id="990268"/>
    <lineage>
        <taxon>Bacteria</taxon>
        <taxon>Pseudomonadati</taxon>
        <taxon>Pseudomonadota</taxon>
        <taxon>Gammaproteobacteria</taxon>
        <taxon>Vibrionales</taxon>
        <taxon>Vibrionaceae</taxon>
        <taxon>Vibrio</taxon>
    </lineage>
</organism>
<dbReference type="Proteomes" id="UP000029224">
    <property type="component" value="Unassembled WGS sequence"/>
</dbReference>
<comment type="caution">
    <text evidence="2">The sequence shown here is derived from an EMBL/GenBank/DDBJ whole genome shotgun (WGS) entry which is preliminary data.</text>
</comment>
<dbReference type="AlphaFoldDB" id="A0A090T578"/>
<gene>
    <name evidence="2" type="ORF">JCM19240_1286</name>
</gene>
<evidence type="ECO:0000313" key="2">
    <source>
        <dbReference type="EMBL" id="GAL34378.1"/>
    </source>
</evidence>
<reference evidence="2 3" key="2">
    <citation type="submission" date="2014-09" db="EMBL/GenBank/DDBJ databases">
        <authorList>
            <consortium name="NBRP consortium"/>
            <person name="Sawabe T."/>
            <person name="Meirelles P."/>
            <person name="Nakanishi M."/>
            <person name="Sayaka M."/>
            <person name="Hattori M."/>
            <person name="Ohkuma M."/>
        </authorList>
    </citation>
    <scope>NUCLEOTIDE SEQUENCE [LARGE SCALE GENOMIC DNA]</scope>
    <source>
        <strain evidence="2 3">JCM 19240</strain>
    </source>
</reference>
<sequence>MAGGGQPLSPNAMLNDGLLDVVSLEEFTPGDIPAVVDELLQQPEFSGTFVKRNQVKTLEWISDSVMPVNLDGEPLTSKHIKFSVLPNAIKLVLPAHCPVVTNLD</sequence>
<dbReference type="Pfam" id="PF19279">
    <property type="entry name" value="YegS_C"/>
    <property type="match status" value="1"/>
</dbReference>
<evidence type="ECO:0000259" key="1">
    <source>
        <dbReference type="Pfam" id="PF19279"/>
    </source>
</evidence>
<proteinExistence type="predicted"/>